<dbReference type="Proteomes" id="UP000217549">
    <property type="component" value="Chromosome I"/>
</dbReference>
<organism evidence="4 5">
    <name type="scientific">Anaerobutyricum hallii</name>
    <dbReference type="NCBI Taxonomy" id="39488"/>
    <lineage>
        <taxon>Bacteria</taxon>
        <taxon>Bacillati</taxon>
        <taxon>Bacillota</taxon>
        <taxon>Clostridia</taxon>
        <taxon>Lachnospirales</taxon>
        <taxon>Lachnospiraceae</taxon>
        <taxon>Anaerobutyricum</taxon>
    </lineage>
</organism>
<keyword evidence="5" id="KW-1185">Reference proteome</keyword>
<dbReference type="InterPro" id="IPR027417">
    <property type="entry name" value="P-loop_NTPase"/>
</dbReference>
<dbReference type="GO" id="GO:0034605">
    <property type="term" value="P:cellular response to heat"/>
    <property type="evidence" value="ECO:0007669"/>
    <property type="project" value="TreeGrafter"/>
</dbReference>
<dbReference type="GO" id="GO:0005524">
    <property type="term" value="F:ATP binding"/>
    <property type="evidence" value="ECO:0007669"/>
    <property type="project" value="UniProtKB-KW"/>
</dbReference>
<dbReference type="AlphaFoldDB" id="A0A285PNF3"/>
<evidence type="ECO:0000259" key="3">
    <source>
        <dbReference type="SMART" id="SM00382"/>
    </source>
</evidence>
<name>A0A285PNF3_9FIRM</name>
<protein>
    <submittedName>
        <fullName evidence="4">ATPase family associated with various cellular activities (AAA)</fullName>
    </submittedName>
</protein>
<dbReference type="InterPro" id="IPR050130">
    <property type="entry name" value="ClpA_ClpB"/>
</dbReference>
<dbReference type="Gene3D" id="3.40.50.300">
    <property type="entry name" value="P-loop containing nucleotide triphosphate hydrolases"/>
    <property type="match status" value="1"/>
</dbReference>
<dbReference type="Pfam" id="PF00004">
    <property type="entry name" value="AAA"/>
    <property type="match status" value="1"/>
</dbReference>
<reference evidence="5" key="1">
    <citation type="submission" date="2017-09" db="EMBL/GenBank/DDBJ databases">
        <authorList>
            <person name="Shetty A S."/>
        </authorList>
    </citation>
    <scope>NUCLEOTIDE SEQUENCE [LARGE SCALE GENOMIC DNA]</scope>
</reference>
<dbReference type="SMART" id="SM00382">
    <property type="entry name" value="AAA"/>
    <property type="match status" value="1"/>
</dbReference>
<dbReference type="GO" id="GO:0005737">
    <property type="term" value="C:cytoplasm"/>
    <property type="evidence" value="ECO:0007669"/>
    <property type="project" value="TreeGrafter"/>
</dbReference>
<keyword evidence="2" id="KW-0067">ATP-binding</keyword>
<evidence type="ECO:0000313" key="4">
    <source>
        <dbReference type="EMBL" id="SOB70817.1"/>
    </source>
</evidence>
<dbReference type="InterPro" id="IPR003959">
    <property type="entry name" value="ATPase_AAA_core"/>
</dbReference>
<dbReference type="GO" id="GO:0016887">
    <property type="term" value="F:ATP hydrolysis activity"/>
    <property type="evidence" value="ECO:0007669"/>
    <property type="project" value="InterPro"/>
</dbReference>
<dbReference type="CDD" id="cd00009">
    <property type="entry name" value="AAA"/>
    <property type="match status" value="1"/>
</dbReference>
<gene>
    <name evidence="4" type="ORF">EHLA_0038</name>
</gene>
<accession>A0A285PNF3</accession>
<dbReference type="EMBL" id="LT907978">
    <property type="protein sequence ID" value="SOB70817.1"/>
    <property type="molecule type" value="Genomic_DNA"/>
</dbReference>
<dbReference type="STRING" id="39488.ERS852450_03064"/>
<sequence length="571" mass="64712">MDSITNTLTKAYSIIEEGGQPLAPETICIQCMFLSPAHISAFHNDELYLEYIRNLVRERFNVSFPEEKGAFDQYFADCIQLKEQLELHKNFNQDTWLTYTSSLLEALKTPYYSAYSMTLLTLESCFMNTQLFEKVQKAFYSVLIKSSEKKQLIIRKIIEHAPNYKKYSFITEELLAEILINTLALFGDEKDYWLDSVASLLEIKLETNTPNTHKDTLSLLAAFFAREQQFLEAVSPEDLSSFSSYLAARTIWFTTHKNVVKDSTDTAAAAISSSIDIDSAYVDSEFLNTYAYNMTTRIYHTNPAIGREQEIADLELILISPKKSPLLIGDAGVGKTSVVEGLAYRLQKGNVPDLLKNKKIFKLTTTSLLSGTKYVGEMEDRIKKLAGELESHPDVLLFIDEIHTIVGAGSTESSNNDISNMLKPYIDRGDIKIIGATTKEEYRQFLLPDKALSRRFYPITIDEPDEELTLSILYGSIPAIEYETKVHNAFSSDTTEKILRTLIAISSPENQPEDQSTKRPELPLTLLEMAFSYAALNERTTLSKQDIIQAIRHSNRLRKEIRTATNLLTDL</sequence>
<dbReference type="InterPro" id="IPR003593">
    <property type="entry name" value="AAA+_ATPase"/>
</dbReference>
<dbReference type="RefSeq" id="WP_096238858.1">
    <property type="nucleotide sequence ID" value="NZ_LT907978.1"/>
</dbReference>
<evidence type="ECO:0000256" key="2">
    <source>
        <dbReference type="ARBA" id="ARBA00022840"/>
    </source>
</evidence>
<evidence type="ECO:0000256" key="1">
    <source>
        <dbReference type="ARBA" id="ARBA00022741"/>
    </source>
</evidence>
<dbReference type="PANTHER" id="PTHR11638">
    <property type="entry name" value="ATP-DEPENDENT CLP PROTEASE"/>
    <property type="match status" value="1"/>
</dbReference>
<feature type="domain" description="AAA+ ATPase" evidence="3">
    <location>
        <begin position="321"/>
        <end position="466"/>
    </location>
</feature>
<keyword evidence="1" id="KW-0547">Nucleotide-binding</keyword>
<dbReference type="KEGG" id="ehl:EHLA_0038"/>
<evidence type="ECO:0000313" key="5">
    <source>
        <dbReference type="Proteomes" id="UP000217549"/>
    </source>
</evidence>
<proteinExistence type="predicted"/>
<dbReference type="SUPFAM" id="SSF52540">
    <property type="entry name" value="P-loop containing nucleoside triphosphate hydrolases"/>
    <property type="match status" value="1"/>
</dbReference>
<dbReference type="PANTHER" id="PTHR11638:SF18">
    <property type="entry name" value="HEAT SHOCK PROTEIN 104"/>
    <property type="match status" value="1"/>
</dbReference>